<sequence>MDCSSSELNELKDELEKRGIVAPELSRKQDYIQLLQVDDNDTSKAKDTIKENASLLDSLDKPELTIDAAASDTTNPHVEQNLAEDTVAGVHDEPCSKSILQNSPRQTYEESTTMSAGQIRDDLAKRKRRSLSPAMSDSSVTKKLKTAEEDPVYLEEDATHLERGLLQDDTPPPQVQSQGTDLRIVDSKSTMRSSIHPPTSALYIKNLVRPITVDRLRSHLESMSDATTPIIETFHLDALRTHAFVVFTSTLIANRIRSRIHDVIFPMEPGRKPLWVDFVPPTSVPVWIRTEAITHRHARMKRFEVHYSTTSSGSVLARLVEAPDTERKFSTAPPAPRTSFSGPAAATAGPSAARDNPRPLTLSPTTHISFPLTRTEPALYYSPVSPSLADSRLRTLDNKTSSSWDAQKDHVRFVRRNSFRTLAAGREDQLRRYTFEDGTHLVDGGVEYGGGAAFNHNRSNGNGSGRKQRRPGPPRGDRYIPSAGDNARAQRDRSRDRGRDYSDDNGHGYRRGSGREYRDRGGYDYRSDERQDYHSDNTRNYRFDNRHDYHPDDKRDYRSDDKRAYRRRNDQGKRPRDRYHD</sequence>
<dbReference type="SUPFAM" id="SSF54928">
    <property type="entry name" value="RNA-binding domain, RBD"/>
    <property type="match status" value="1"/>
</dbReference>
<dbReference type="InterPro" id="IPR035979">
    <property type="entry name" value="RBD_domain_sf"/>
</dbReference>
<reference evidence="2" key="1">
    <citation type="journal article" date="2020" name="Stud. Mycol.">
        <title>101 Dothideomycetes genomes: a test case for predicting lifestyles and emergence of pathogens.</title>
        <authorList>
            <person name="Haridas S."/>
            <person name="Albert R."/>
            <person name="Binder M."/>
            <person name="Bloem J."/>
            <person name="Labutti K."/>
            <person name="Salamov A."/>
            <person name="Andreopoulos B."/>
            <person name="Baker S."/>
            <person name="Barry K."/>
            <person name="Bills G."/>
            <person name="Bluhm B."/>
            <person name="Cannon C."/>
            <person name="Castanera R."/>
            <person name="Culley D."/>
            <person name="Daum C."/>
            <person name="Ezra D."/>
            <person name="Gonzalez J."/>
            <person name="Henrissat B."/>
            <person name="Kuo A."/>
            <person name="Liang C."/>
            <person name="Lipzen A."/>
            <person name="Lutzoni F."/>
            <person name="Magnuson J."/>
            <person name="Mondo S."/>
            <person name="Nolan M."/>
            <person name="Ohm R."/>
            <person name="Pangilinan J."/>
            <person name="Park H.-J."/>
            <person name="Ramirez L."/>
            <person name="Alfaro M."/>
            <person name="Sun H."/>
            <person name="Tritt A."/>
            <person name="Yoshinaga Y."/>
            <person name="Zwiers L.-H."/>
            <person name="Turgeon B."/>
            <person name="Goodwin S."/>
            <person name="Spatafora J."/>
            <person name="Crous P."/>
            <person name="Grigoriev I."/>
        </authorList>
    </citation>
    <scope>NUCLEOTIDE SEQUENCE</scope>
    <source>
        <strain evidence="2">CBS 260.36</strain>
    </source>
</reference>
<accession>A0A9P4J1J3</accession>
<comment type="caution">
    <text evidence="2">The sequence shown here is derived from an EMBL/GenBank/DDBJ whole genome shotgun (WGS) entry which is preliminary data.</text>
</comment>
<keyword evidence="3" id="KW-1185">Reference proteome</keyword>
<dbReference type="InterPro" id="IPR034257">
    <property type="entry name" value="Acinus_RRM"/>
</dbReference>
<dbReference type="AlphaFoldDB" id="A0A9P4J1J3"/>
<dbReference type="OrthoDB" id="5348404at2759"/>
<evidence type="ECO:0000313" key="3">
    <source>
        <dbReference type="Proteomes" id="UP000799439"/>
    </source>
</evidence>
<dbReference type="Proteomes" id="UP000799439">
    <property type="component" value="Unassembled WGS sequence"/>
</dbReference>
<feature type="compositionally biased region" description="Low complexity" evidence="1">
    <location>
        <begin position="341"/>
        <end position="353"/>
    </location>
</feature>
<dbReference type="PANTHER" id="PTHR47031:SF3">
    <property type="entry name" value="SAP DOMAIN-CONTAINING PROTEIN"/>
    <property type="match status" value="1"/>
</dbReference>
<dbReference type="GO" id="GO:0003676">
    <property type="term" value="F:nucleic acid binding"/>
    <property type="evidence" value="ECO:0007669"/>
    <property type="project" value="InterPro"/>
</dbReference>
<feature type="region of interest" description="Disordered" evidence="1">
    <location>
        <begin position="87"/>
        <end position="152"/>
    </location>
</feature>
<feature type="region of interest" description="Disordered" evidence="1">
    <location>
        <begin position="452"/>
        <end position="581"/>
    </location>
</feature>
<proteinExistence type="predicted"/>
<organism evidence="2 3">
    <name type="scientific">Myriangium duriaei CBS 260.36</name>
    <dbReference type="NCBI Taxonomy" id="1168546"/>
    <lineage>
        <taxon>Eukaryota</taxon>
        <taxon>Fungi</taxon>
        <taxon>Dikarya</taxon>
        <taxon>Ascomycota</taxon>
        <taxon>Pezizomycotina</taxon>
        <taxon>Dothideomycetes</taxon>
        <taxon>Dothideomycetidae</taxon>
        <taxon>Myriangiales</taxon>
        <taxon>Myriangiaceae</taxon>
        <taxon>Myriangium</taxon>
    </lineage>
</organism>
<evidence type="ECO:0000313" key="2">
    <source>
        <dbReference type="EMBL" id="KAF2150693.1"/>
    </source>
</evidence>
<feature type="compositionally biased region" description="Basic and acidic residues" evidence="1">
    <location>
        <begin position="488"/>
        <end position="581"/>
    </location>
</feature>
<name>A0A9P4J1J3_9PEZI</name>
<evidence type="ECO:0000256" key="1">
    <source>
        <dbReference type="SAM" id="MobiDB-lite"/>
    </source>
</evidence>
<evidence type="ECO:0008006" key="4">
    <source>
        <dbReference type="Google" id="ProtNLM"/>
    </source>
</evidence>
<feature type="region of interest" description="Disordered" evidence="1">
    <location>
        <begin position="325"/>
        <end position="368"/>
    </location>
</feature>
<gene>
    <name evidence="2" type="ORF">K461DRAFT_270104</name>
</gene>
<dbReference type="CDD" id="cd12432">
    <property type="entry name" value="RRM_ACINU"/>
    <property type="match status" value="1"/>
</dbReference>
<protein>
    <recommendedName>
        <fullName evidence="4">SAP domain-containing protein</fullName>
    </recommendedName>
</protein>
<dbReference type="PANTHER" id="PTHR47031">
    <property type="entry name" value="SAP DNA-BINDING DOMAIN-CONTAINING PROTEIN"/>
    <property type="match status" value="1"/>
</dbReference>
<feature type="compositionally biased region" description="Polar residues" evidence="1">
    <location>
        <begin position="98"/>
        <end position="116"/>
    </location>
</feature>
<dbReference type="EMBL" id="ML996089">
    <property type="protein sequence ID" value="KAF2150693.1"/>
    <property type="molecule type" value="Genomic_DNA"/>
</dbReference>